<evidence type="ECO:0000256" key="10">
    <source>
        <dbReference type="ARBA" id="ARBA00023180"/>
    </source>
</evidence>
<dbReference type="SUPFAM" id="SSF52047">
    <property type="entry name" value="RNI-like"/>
    <property type="match status" value="1"/>
</dbReference>
<reference evidence="17" key="2">
    <citation type="submission" date="2025-08" db="UniProtKB">
        <authorList>
            <consortium name="RefSeq"/>
        </authorList>
    </citation>
    <scope>IDENTIFICATION</scope>
    <source>
        <tissue evidence="17">Young leaves</tissue>
    </source>
</reference>
<keyword evidence="9 11" id="KW-0472">Membrane</keyword>
<dbReference type="InterPro" id="IPR032675">
    <property type="entry name" value="LRR_dom_sf"/>
</dbReference>
<protein>
    <submittedName>
        <fullName evidence="17">Receptor-like protein 7</fullName>
    </submittedName>
</protein>
<dbReference type="GO" id="GO:0005886">
    <property type="term" value="C:plasma membrane"/>
    <property type="evidence" value="ECO:0007669"/>
    <property type="project" value="UniProtKB-SubCell"/>
</dbReference>
<evidence type="ECO:0000256" key="1">
    <source>
        <dbReference type="ARBA" id="ARBA00004251"/>
    </source>
</evidence>
<dbReference type="RefSeq" id="XP_008789181.2">
    <property type="nucleotide sequence ID" value="XM_008790959.4"/>
</dbReference>
<evidence type="ECO:0000256" key="12">
    <source>
        <dbReference type="SAM" id="SignalP"/>
    </source>
</evidence>
<evidence type="ECO:0000259" key="14">
    <source>
        <dbReference type="Pfam" id="PF23598"/>
    </source>
</evidence>
<dbReference type="Pfam" id="PF08263">
    <property type="entry name" value="LRRNT_2"/>
    <property type="match status" value="1"/>
</dbReference>
<feature type="signal peptide" evidence="12">
    <location>
        <begin position="1"/>
        <end position="26"/>
    </location>
</feature>
<keyword evidence="5 11" id="KW-0812">Transmembrane</keyword>
<dbReference type="GeneID" id="103706748"/>
<dbReference type="AlphaFoldDB" id="A0A8B7C0J8"/>
<feature type="domain" description="Leucine-rich repeat-containing N-terminal plant-type" evidence="13">
    <location>
        <begin position="38"/>
        <end position="79"/>
    </location>
</feature>
<dbReference type="Gene3D" id="3.80.10.10">
    <property type="entry name" value="Ribonuclease Inhibitor"/>
    <property type="match status" value="6"/>
</dbReference>
<keyword evidence="6 12" id="KW-0732">Signal</keyword>
<evidence type="ECO:0000256" key="4">
    <source>
        <dbReference type="ARBA" id="ARBA00022614"/>
    </source>
</evidence>
<evidence type="ECO:0000313" key="17">
    <source>
        <dbReference type="RefSeq" id="XP_008789181.2"/>
    </source>
</evidence>
<comment type="subcellular location">
    <subcellularLocation>
        <location evidence="1">Cell membrane</location>
        <topology evidence="1">Single-pass type I membrane protein</topology>
    </subcellularLocation>
</comment>
<dbReference type="PROSITE" id="PS51450">
    <property type="entry name" value="LRR"/>
    <property type="match status" value="1"/>
</dbReference>
<dbReference type="SMART" id="SM00365">
    <property type="entry name" value="LRR_SD22"/>
    <property type="match status" value="3"/>
</dbReference>
<evidence type="ECO:0000259" key="13">
    <source>
        <dbReference type="Pfam" id="PF08263"/>
    </source>
</evidence>
<keyword evidence="8 11" id="KW-1133">Transmembrane helix</keyword>
<evidence type="ECO:0000256" key="3">
    <source>
        <dbReference type="ARBA" id="ARBA00022475"/>
    </source>
</evidence>
<evidence type="ECO:0000256" key="6">
    <source>
        <dbReference type="ARBA" id="ARBA00022729"/>
    </source>
</evidence>
<evidence type="ECO:0000256" key="2">
    <source>
        <dbReference type="ARBA" id="ARBA00009592"/>
    </source>
</evidence>
<feature type="chain" id="PRO_5034867637" evidence="12">
    <location>
        <begin position="27"/>
        <end position="1055"/>
    </location>
</feature>
<feature type="domain" description="Zer-1-like leucine-rich repeats region" evidence="15">
    <location>
        <begin position="103"/>
        <end position="210"/>
    </location>
</feature>
<dbReference type="SUPFAM" id="SSF52058">
    <property type="entry name" value="L domain-like"/>
    <property type="match status" value="2"/>
</dbReference>
<comment type="similarity">
    <text evidence="2">Belongs to the RLP family.</text>
</comment>
<organism evidence="16 17">
    <name type="scientific">Phoenix dactylifera</name>
    <name type="common">Date palm</name>
    <dbReference type="NCBI Taxonomy" id="42345"/>
    <lineage>
        <taxon>Eukaryota</taxon>
        <taxon>Viridiplantae</taxon>
        <taxon>Streptophyta</taxon>
        <taxon>Embryophyta</taxon>
        <taxon>Tracheophyta</taxon>
        <taxon>Spermatophyta</taxon>
        <taxon>Magnoliopsida</taxon>
        <taxon>Liliopsida</taxon>
        <taxon>Arecaceae</taxon>
        <taxon>Coryphoideae</taxon>
        <taxon>Phoeniceae</taxon>
        <taxon>Phoenix</taxon>
    </lineage>
</organism>
<evidence type="ECO:0000256" key="7">
    <source>
        <dbReference type="ARBA" id="ARBA00022737"/>
    </source>
</evidence>
<reference evidence="16" key="1">
    <citation type="journal article" date="2019" name="Nat. Commun.">
        <title>Genome-wide association mapping of date palm fruit traits.</title>
        <authorList>
            <person name="Hazzouri K.M."/>
            <person name="Gros-Balthazard M."/>
            <person name="Flowers J.M."/>
            <person name="Copetti D."/>
            <person name="Lemansour A."/>
            <person name="Lebrun M."/>
            <person name="Masmoudi K."/>
            <person name="Ferrand S."/>
            <person name="Dhar M.I."/>
            <person name="Fresquez Z.A."/>
            <person name="Rosas U."/>
            <person name="Zhang J."/>
            <person name="Talag J."/>
            <person name="Lee S."/>
            <person name="Kudrna D."/>
            <person name="Powell R.F."/>
            <person name="Leitch I.J."/>
            <person name="Krueger R.R."/>
            <person name="Wing R.A."/>
            <person name="Amiri K.M.A."/>
            <person name="Purugganan M.D."/>
        </authorList>
    </citation>
    <scope>NUCLEOTIDE SEQUENCE [LARGE SCALE GENOMIC DNA]</scope>
    <source>
        <strain evidence="16">cv. Khalas</strain>
    </source>
</reference>
<evidence type="ECO:0000313" key="16">
    <source>
        <dbReference type="Proteomes" id="UP000228380"/>
    </source>
</evidence>
<dbReference type="Pfam" id="PF25013">
    <property type="entry name" value="LRR_Zer-1"/>
    <property type="match status" value="1"/>
</dbReference>
<dbReference type="FunFam" id="3.80.10.10:FF:000095">
    <property type="entry name" value="LRR receptor-like serine/threonine-protein kinase GSO1"/>
    <property type="match status" value="3"/>
</dbReference>
<dbReference type="SMART" id="SM00369">
    <property type="entry name" value="LRR_TYP"/>
    <property type="match status" value="9"/>
</dbReference>
<dbReference type="Pfam" id="PF23598">
    <property type="entry name" value="LRR_14"/>
    <property type="match status" value="1"/>
</dbReference>
<accession>A0A8B7C0J8</accession>
<dbReference type="PRINTS" id="PR00019">
    <property type="entry name" value="LEURICHRPT"/>
</dbReference>
<evidence type="ECO:0000256" key="11">
    <source>
        <dbReference type="SAM" id="Phobius"/>
    </source>
</evidence>
<sequence>MDFTTLSVPRPSLCLILLLILSSAFSAVKFSSVAQCLPDQSSALLRLKEGFSTNTSTTNLESWKSGTDCCDHWEGVTCDPASSGRVTALDLSSRNISGRIDPILFNLTSLTSLNLAYNPFNQSLQSPAFNKLANLTHLNLSNVGLYGQIPSGISRLTKLVSLDLSTFFFDEGPSTSLKLRDPDLRTLITNLSNLRELYLDGINISSDGSEWCTAVSDSTPGLQALSLAYCSLSGPIHSSLSRLRSLSKLRLDQNRLNSSVPEFFGNFSSLGVLSLSACGLTGLFPARILQLRNLALLDVSGNTDLSGNLPGFPEDSTLESLVLSNTNFSGTLPGSIGNLKSLTELQLSGCRFSGAIPYSFSNLTQLVHLDLSFNNLSGELPSMVRWRSISDVVLKNNRLSGSITSSLGDRVLRNLTVIDLTNNSHSGEIPVWLFSLPSLQNLLLSQNQFSGHLQEFSDPSSTLSNVDLSNNELQGPIPKSVFRLSGLKILNLASNNFSGTVVLDLLRNLRNLSILDLSNNRLSVIDGDDNSSWASFPNISTLRLVSCNLNRLPGFLRYQVGVGTLDLSMNSIGDSIPQWIWSIGNYSYNYLNLSFNMFTSVEGPPPDVSDISSMILDLQANMLRGPIPLPPQNTIVLDYSNNSFASSIPSNFSAYLSFTVFLSLSSNRLTGEIPPSICNASYLQVLDLSDNSFNGSIPSCLVEGSNGLGILNLRGNRFQGALPQNFDENCTLRTINLNGNQLSGQLPTSLARCRMLEVLDLGNNSMVDSFPYWLGEISTLRVLVLRSNEFYGHVGPPAENNGSNGTFEMLQIFDLSSNNFSGRLPPECFKNLKAMMGGSDFNRSTVDYRYLQFGQSPYYQNSVTVSVKGLEMTLVKILTIFTSIDVSRNRFEGGIPGEIGELNSLVVLNMSHNALTGEIPPHLGDLLQLESLDLSSNDLSGGIPQQLTSLTFLSSLNLSYNNLSGTIPNSTQFSTFANASFIGNEGLCGSPLSKQCSSPSTDPSSSSNHGASGAQIWSYFGSIMIGLGFGVGFAVVMLFTAWRVGRWWHEHPVDR</sequence>
<dbReference type="Pfam" id="PF00560">
    <property type="entry name" value="LRR_1"/>
    <property type="match status" value="7"/>
</dbReference>
<dbReference type="InterPro" id="IPR013210">
    <property type="entry name" value="LRR_N_plant-typ"/>
</dbReference>
<feature type="domain" description="Disease resistance R13L4/SHOC-2-like LRR" evidence="14">
    <location>
        <begin position="320"/>
        <end position="545"/>
    </location>
</feature>
<dbReference type="PANTHER" id="PTHR48061">
    <property type="entry name" value="LEUCINE-RICH REPEAT RECEPTOR PROTEIN KINASE EMS1-LIKE-RELATED"/>
    <property type="match status" value="1"/>
</dbReference>
<keyword evidence="4" id="KW-0433">Leucine-rich repeat</keyword>
<evidence type="ECO:0000256" key="5">
    <source>
        <dbReference type="ARBA" id="ARBA00022692"/>
    </source>
</evidence>
<evidence type="ECO:0000256" key="8">
    <source>
        <dbReference type="ARBA" id="ARBA00022989"/>
    </source>
</evidence>
<keyword evidence="3" id="KW-1003">Cell membrane</keyword>
<keyword evidence="10" id="KW-0325">Glycoprotein</keyword>
<evidence type="ECO:0000256" key="9">
    <source>
        <dbReference type="ARBA" id="ARBA00023136"/>
    </source>
</evidence>
<keyword evidence="16" id="KW-1185">Reference proteome</keyword>
<keyword evidence="7" id="KW-0677">Repeat</keyword>
<dbReference type="InterPro" id="IPR056845">
    <property type="entry name" value="LRR_Zer-1"/>
</dbReference>
<dbReference type="InterPro" id="IPR046956">
    <property type="entry name" value="RLP23-like"/>
</dbReference>
<dbReference type="PANTHER" id="PTHR48061:SF2">
    <property type="entry name" value="RECEPTOR LIKE PROTEIN 30-LIKE"/>
    <property type="match status" value="1"/>
</dbReference>
<evidence type="ECO:0000259" key="15">
    <source>
        <dbReference type="Pfam" id="PF25013"/>
    </source>
</evidence>
<dbReference type="InterPro" id="IPR001611">
    <property type="entry name" value="Leu-rich_rpt"/>
</dbReference>
<name>A0A8B7C0J8_PHODC</name>
<gene>
    <name evidence="17" type="primary">LOC103706748</name>
</gene>
<dbReference type="KEGG" id="pda:103706748"/>
<dbReference type="Proteomes" id="UP000228380">
    <property type="component" value="Chromosome 13"/>
</dbReference>
<feature type="transmembrane region" description="Helical" evidence="11">
    <location>
        <begin position="1016"/>
        <end position="1039"/>
    </location>
</feature>
<dbReference type="OrthoDB" id="676979at2759"/>
<dbReference type="InterPro" id="IPR055414">
    <property type="entry name" value="LRR_R13L4/SHOC2-like"/>
</dbReference>
<dbReference type="InterPro" id="IPR003591">
    <property type="entry name" value="Leu-rich_rpt_typical-subtyp"/>
</dbReference>
<proteinExistence type="inferred from homology"/>